<sequence>MKKVVIMTARAGYPNGFGASSILRKYASGFLKNGFNTSILLLRPSEQREKNNMVNTQSKGLHKDVEFEYLCGTVYTHPNVIVRQWLYLIGVLNGVKYLFKNRKIIDRLFFYSPDYLVSTLIIQIVCCLLGIKCIGIKTESSFSDTQRTKSKFWKVKEKYIYNLFSSMIVISMYLKKQMSVFLKNKNINVLPIIVDEGMYEGVNLFPKDKTLIYVGTLNYREELHQLLDAFSIAHKQHKDWKLKIVGRFVSGELEKEIKGKDQDLNLEIEWTGVIESNEIPGIIGKGGIMLLPRIDDEYSKAGFPIKLGEYLLSGAPTVVTNTGDIGQYLEDNQNAFVVKPNDTGAFAQKIIDVIENYEKALIVGENGKEFAIKNFGAEEMCKKMLDL</sequence>
<organism evidence="3 4">
    <name type="scientific">Bacillus mycoides</name>
    <dbReference type="NCBI Taxonomy" id="1405"/>
    <lineage>
        <taxon>Bacteria</taxon>
        <taxon>Bacillati</taxon>
        <taxon>Bacillota</taxon>
        <taxon>Bacilli</taxon>
        <taxon>Bacillales</taxon>
        <taxon>Bacillaceae</taxon>
        <taxon>Bacillus</taxon>
        <taxon>Bacillus cereus group</taxon>
    </lineage>
</organism>
<evidence type="ECO:0000313" key="4">
    <source>
        <dbReference type="Proteomes" id="UP000006976"/>
    </source>
</evidence>
<gene>
    <name evidence="3" type="ORF">III_00281</name>
</gene>
<dbReference type="Proteomes" id="UP000006976">
    <property type="component" value="Unassembled WGS sequence"/>
</dbReference>
<name>A0ABC9RAJ6_BACMY</name>
<accession>A0ABC9RAJ6</accession>
<feature type="domain" description="Glycosyl transferase family 1" evidence="2">
    <location>
        <begin position="204"/>
        <end position="369"/>
    </location>
</feature>
<evidence type="ECO:0000313" key="3">
    <source>
        <dbReference type="EMBL" id="EJR45443.1"/>
    </source>
</evidence>
<reference evidence="3 4" key="1">
    <citation type="submission" date="2012-04" db="EMBL/GenBank/DDBJ databases">
        <title>The Genome Sequence of Bacillus cereus VD078.</title>
        <authorList>
            <consortium name="The Broad Institute Genome Sequencing Platform"/>
            <consortium name="The Broad Institute Genome Sequencing Center for Infectious Disease"/>
            <person name="Feldgarden M."/>
            <person name="Van der Auwera G.A."/>
            <person name="Mahillon J."/>
            <person name="Duprez V."/>
            <person name="Timmery S."/>
            <person name="Mattelet C."/>
            <person name="Dierick K."/>
            <person name="Sun M."/>
            <person name="Yu Z."/>
            <person name="Zhu L."/>
            <person name="Hu X."/>
            <person name="Shank E.B."/>
            <person name="Swiecicka I."/>
            <person name="Hansen B.M."/>
            <person name="Andrup L."/>
            <person name="Young S.K."/>
            <person name="Zeng Q."/>
            <person name="Gargeya S."/>
            <person name="Fitzgerald M."/>
            <person name="Haas B."/>
            <person name="Abouelleil A."/>
            <person name="Alvarado L."/>
            <person name="Arachchi H.M."/>
            <person name="Berlin A."/>
            <person name="Chapman S.B."/>
            <person name="Goldberg J."/>
            <person name="Griggs A."/>
            <person name="Gujja S."/>
            <person name="Hansen M."/>
            <person name="Howarth C."/>
            <person name="Imamovic A."/>
            <person name="Larimer J."/>
            <person name="McCowen C."/>
            <person name="Montmayeur A."/>
            <person name="Murphy C."/>
            <person name="Neiman D."/>
            <person name="Pearson M."/>
            <person name="Priest M."/>
            <person name="Roberts A."/>
            <person name="Saif S."/>
            <person name="Shea T."/>
            <person name="Sisk P."/>
            <person name="Sykes S."/>
            <person name="Wortman J."/>
            <person name="Nusbaum C."/>
            <person name="Birren B."/>
        </authorList>
    </citation>
    <scope>NUCLEOTIDE SEQUENCE [LARGE SCALE GENOMIC DNA]</scope>
    <source>
        <strain evidence="3 4">VD078</strain>
    </source>
</reference>
<dbReference type="GO" id="GO:0016740">
    <property type="term" value="F:transferase activity"/>
    <property type="evidence" value="ECO:0007669"/>
    <property type="project" value="UniProtKB-KW"/>
</dbReference>
<proteinExistence type="predicted"/>
<keyword evidence="1" id="KW-0808">Transferase</keyword>
<dbReference type="SUPFAM" id="SSF53756">
    <property type="entry name" value="UDP-Glycosyltransferase/glycogen phosphorylase"/>
    <property type="match status" value="1"/>
</dbReference>
<evidence type="ECO:0000256" key="1">
    <source>
        <dbReference type="ARBA" id="ARBA00022679"/>
    </source>
</evidence>
<dbReference type="Pfam" id="PF00534">
    <property type="entry name" value="Glycos_transf_1"/>
    <property type="match status" value="1"/>
</dbReference>
<dbReference type="AlphaFoldDB" id="A0ABC9RAJ6"/>
<comment type="caution">
    <text evidence="3">The sequence shown here is derived from an EMBL/GenBank/DDBJ whole genome shotgun (WGS) entry which is preliminary data.</text>
</comment>
<dbReference type="Gene3D" id="3.40.50.2000">
    <property type="entry name" value="Glycogen Phosphorylase B"/>
    <property type="match status" value="2"/>
</dbReference>
<dbReference type="PANTHER" id="PTHR46401:SF2">
    <property type="entry name" value="GLYCOSYLTRANSFERASE WBBK-RELATED"/>
    <property type="match status" value="1"/>
</dbReference>
<dbReference type="PANTHER" id="PTHR46401">
    <property type="entry name" value="GLYCOSYLTRANSFERASE WBBK-RELATED"/>
    <property type="match status" value="1"/>
</dbReference>
<protein>
    <recommendedName>
        <fullName evidence="2">Glycosyl transferase family 1 domain-containing protein</fullName>
    </recommendedName>
</protein>
<dbReference type="InterPro" id="IPR001296">
    <property type="entry name" value="Glyco_trans_1"/>
</dbReference>
<dbReference type="RefSeq" id="WP_002167353.1">
    <property type="nucleotide sequence ID" value="NZ_JH792251.1"/>
</dbReference>
<dbReference type="CDD" id="cd03801">
    <property type="entry name" value="GT4_PimA-like"/>
    <property type="match status" value="1"/>
</dbReference>
<evidence type="ECO:0000259" key="2">
    <source>
        <dbReference type="Pfam" id="PF00534"/>
    </source>
</evidence>
<dbReference type="EMBL" id="AHEV01000003">
    <property type="protein sequence ID" value="EJR45443.1"/>
    <property type="molecule type" value="Genomic_DNA"/>
</dbReference>